<dbReference type="CDD" id="cd11386">
    <property type="entry name" value="MCP_signal"/>
    <property type="match status" value="1"/>
</dbReference>
<accession>A0A9J6NYF2</accession>
<dbReference type="Gene3D" id="3.30.450.20">
    <property type="entry name" value="PAS domain"/>
    <property type="match status" value="2"/>
</dbReference>
<dbReference type="RefSeq" id="WP_250858631.1">
    <property type="nucleotide sequence ID" value="NZ_JAGSOJ010000001.1"/>
</dbReference>
<evidence type="ECO:0000313" key="13">
    <source>
        <dbReference type="EMBL" id="MCM1989474.1"/>
    </source>
</evidence>
<evidence type="ECO:0000256" key="3">
    <source>
        <dbReference type="ARBA" id="ARBA00022500"/>
    </source>
</evidence>
<dbReference type="SUPFAM" id="SSF103190">
    <property type="entry name" value="Sensory domain-like"/>
    <property type="match status" value="1"/>
</dbReference>
<dbReference type="GO" id="GO:0007165">
    <property type="term" value="P:signal transduction"/>
    <property type="evidence" value="ECO:0007669"/>
    <property type="project" value="UniProtKB-KW"/>
</dbReference>
<keyword evidence="7 9" id="KW-0807">Transducer</keyword>
<name>A0A9J6NYF2_9CLOT</name>
<dbReference type="EMBL" id="JAGSOJ010000001">
    <property type="protein sequence ID" value="MCM1989474.1"/>
    <property type="molecule type" value="Genomic_DNA"/>
</dbReference>
<evidence type="ECO:0000256" key="7">
    <source>
        <dbReference type="ARBA" id="ARBA00023224"/>
    </source>
</evidence>
<dbReference type="Proteomes" id="UP001056429">
    <property type="component" value="Unassembled WGS sequence"/>
</dbReference>
<reference evidence="13" key="1">
    <citation type="journal article" date="2021" name="mSystems">
        <title>Bacteria and Archaea Synergistically Convert Glycine Betaine to Biogenic Methane in the Formosa Cold Seep of the South China Sea.</title>
        <authorList>
            <person name="Li L."/>
            <person name="Zhang W."/>
            <person name="Zhang S."/>
            <person name="Song L."/>
            <person name="Sun Q."/>
            <person name="Zhang H."/>
            <person name="Xiang H."/>
            <person name="Dong X."/>
        </authorList>
    </citation>
    <scope>NUCLEOTIDE SEQUENCE</scope>
    <source>
        <strain evidence="13">ZWT</strain>
    </source>
</reference>
<dbReference type="Gene3D" id="6.10.340.10">
    <property type="match status" value="1"/>
</dbReference>
<evidence type="ECO:0000256" key="1">
    <source>
        <dbReference type="ARBA" id="ARBA00004651"/>
    </source>
</evidence>
<dbReference type="CDD" id="cd12914">
    <property type="entry name" value="PDC1_DGC_like"/>
    <property type="match status" value="1"/>
</dbReference>
<dbReference type="AlphaFoldDB" id="A0A9J6NYF2"/>
<keyword evidence="6 10" id="KW-0472">Membrane</keyword>
<dbReference type="PROSITE" id="PS50111">
    <property type="entry name" value="CHEMOTAXIS_TRANSDUC_2"/>
    <property type="match status" value="1"/>
</dbReference>
<dbReference type="InterPro" id="IPR029151">
    <property type="entry name" value="Sensor-like_sf"/>
</dbReference>
<dbReference type="InterPro" id="IPR003660">
    <property type="entry name" value="HAMP_dom"/>
</dbReference>
<comment type="similarity">
    <text evidence="8">Belongs to the methyl-accepting chemotaxis (MCP) protein family.</text>
</comment>
<protein>
    <submittedName>
        <fullName evidence="13">Methyl-accepting chemotaxis protein</fullName>
    </submittedName>
</protein>
<dbReference type="Pfam" id="PF00015">
    <property type="entry name" value="MCPsignal"/>
    <property type="match status" value="1"/>
</dbReference>
<dbReference type="Pfam" id="PF00672">
    <property type="entry name" value="HAMP"/>
    <property type="match status" value="1"/>
</dbReference>
<keyword evidence="14" id="KW-1185">Reference proteome</keyword>
<evidence type="ECO:0000256" key="5">
    <source>
        <dbReference type="ARBA" id="ARBA00022989"/>
    </source>
</evidence>
<evidence type="ECO:0000256" key="4">
    <source>
        <dbReference type="ARBA" id="ARBA00022692"/>
    </source>
</evidence>
<evidence type="ECO:0000313" key="14">
    <source>
        <dbReference type="Proteomes" id="UP001056429"/>
    </source>
</evidence>
<dbReference type="Gene3D" id="1.10.287.950">
    <property type="entry name" value="Methyl-accepting chemotaxis protein"/>
    <property type="match status" value="1"/>
</dbReference>
<sequence>MKMSLKAKLISMIFIFISVPLITLGIVSYNMASNAMKESTEQELRDLTTQTAEAIEQTIDSVRSYVQIISHNEDLARVAAGDKNSNSEVFKLLSKIQKENSNKIEMLFITDAFGKGIISSRDKMYSEDLSDREYIKNALKGSLAESEVIISKSSKEHIITIAYPLVLENKVVGTIVASIRFENITHHASKVKVGESGYAYMIDRDGQFVYHPESGKILKENIGNTDNTELKALVEKMKSGETDEGYYTYEGVHKYVRFTPANNWIVVVTANYEEYMSAAIEIRKDTIIITILALIIAMLNVYIMTSKTIINPIKKLEKLMTKAGDGDLTVEAKITTKDEIQRLGESFNQMIEHQSNIIRNVRMGSEEVSAASEEVSASTEEISSSSEQIAKNIQEVALNSELQNNSIVETSEVLLQLSSLVQIAQSKAHTAKDNSQNTMSVAQTGRTKVKETVEAIGNINKVSAETEAILSVLDDLSKRVSGIISTINNISDQTNLLALNAAIEAARAGEHGKGFTVVADEVRKLSVETSAGANEISSLVNEMVMHIEKAVESMNFGKQAVENGVIVANETDESFITIINAVDQIAKDIEQIADVTKDEVASSDKIVKLIDTVATTTETTLANSEEVAAAAEEQSSVIENLAASSEETSAMAVDLNNLVEKFII</sequence>
<comment type="caution">
    <text evidence="13">The sequence shown here is derived from an EMBL/GenBank/DDBJ whole genome shotgun (WGS) entry which is preliminary data.</text>
</comment>
<dbReference type="InterPro" id="IPR004089">
    <property type="entry name" value="MCPsignal_dom"/>
</dbReference>
<dbReference type="SMART" id="SM00304">
    <property type="entry name" value="HAMP"/>
    <property type="match status" value="1"/>
</dbReference>
<comment type="subcellular location">
    <subcellularLocation>
        <location evidence="1">Cell membrane</location>
        <topology evidence="1">Multi-pass membrane protein</topology>
    </subcellularLocation>
</comment>
<dbReference type="GO" id="GO:0005886">
    <property type="term" value="C:plasma membrane"/>
    <property type="evidence" value="ECO:0007669"/>
    <property type="project" value="UniProtKB-SubCell"/>
</dbReference>
<feature type="domain" description="Methyl-accepting transducer" evidence="11">
    <location>
        <begin position="378"/>
        <end position="614"/>
    </location>
</feature>
<feature type="domain" description="HAMP" evidence="12">
    <location>
        <begin position="307"/>
        <end position="359"/>
    </location>
</feature>
<gene>
    <name evidence="13" type="ORF">KDK92_06955</name>
</gene>
<evidence type="ECO:0000256" key="6">
    <source>
        <dbReference type="ARBA" id="ARBA00023136"/>
    </source>
</evidence>
<evidence type="ECO:0000256" key="8">
    <source>
        <dbReference type="ARBA" id="ARBA00029447"/>
    </source>
</evidence>
<proteinExistence type="inferred from homology"/>
<keyword evidence="2" id="KW-1003">Cell membrane</keyword>
<dbReference type="SUPFAM" id="SSF58104">
    <property type="entry name" value="Methyl-accepting chemotaxis protein (MCP) signaling domain"/>
    <property type="match status" value="1"/>
</dbReference>
<dbReference type="CDD" id="cd12912">
    <property type="entry name" value="PDC2_MCP_like"/>
    <property type="match status" value="1"/>
</dbReference>
<evidence type="ECO:0000256" key="9">
    <source>
        <dbReference type="PROSITE-ProRule" id="PRU00284"/>
    </source>
</evidence>
<dbReference type="PROSITE" id="PS50885">
    <property type="entry name" value="HAMP"/>
    <property type="match status" value="1"/>
</dbReference>
<keyword evidence="4 10" id="KW-0812">Transmembrane</keyword>
<feature type="transmembrane region" description="Helical" evidence="10">
    <location>
        <begin position="12"/>
        <end position="32"/>
    </location>
</feature>
<feature type="transmembrane region" description="Helical" evidence="10">
    <location>
        <begin position="286"/>
        <end position="305"/>
    </location>
</feature>
<dbReference type="SMART" id="SM00283">
    <property type="entry name" value="MA"/>
    <property type="match status" value="1"/>
</dbReference>
<dbReference type="PANTHER" id="PTHR32089">
    <property type="entry name" value="METHYL-ACCEPTING CHEMOTAXIS PROTEIN MCPB"/>
    <property type="match status" value="1"/>
</dbReference>
<dbReference type="GO" id="GO:0006935">
    <property type="term" value="P:chemotaxis"/>
    <property type="evidence" value="ECO:0007669"/>
    <property type="project" value="UniProtKB-KW"/>
</dbReference>
<evidence type="ECO:0000256" key="2">
    <source>
        <dbReference type="ARBA" id="ARBA00022475"/>
    </source>
</evidence>
<dbReference type="InterPro" id="IPR033479">
    <property type="entry name" value="dCache_1"/>
</dbReference>
<keyword evidence="5 10" id="KW-1133">Transmembrane helix</keyword>
<evidence type="ECO:0000259" key="11">
    <source>
        <dbReference type="PROSITE" id="PS50111"/>
    </source>
</evidence>
<organism evidence="13 14">
    <name type="scientific">Oceanirhabdus seepicola</name>
    <dbReference type="NCBI Taxonomy" id="2828781"/>
    <lineage>
        <taxon>Bacteria</taxon>
        <taxon>Bacillati</taxon>
        <taxon>Bacillota</taxon>
        <taxon>Clostridia</taxon>
        <taxon>Eubacteriales</taxon>
        <taxon>Clostridiaceae</taxon>
        <taxon>Oceanirhabdus</taxon>
    </lineage>
</organism>
<dbReference type="PANTHER" id="PTHR32089:SF112">
    <property type="entry name" value="LYSOZYME-LIKE PROTEIN-RELATED"/>
    <property type="match status" value="1"/>
</dbReference>
<evidence type="ECO:0000256" key="10">
    <source>
        <dbReference type="SAM" id="Phobius"/>
    </source>
</evidence>
<reference evidence="13" key="2">
    <citation type="submission" date="2021-04" db="EMBL/GenBank/DDBJ databases">
        <authorList>
            <person name="Dong X."/>
        </authorList>
    </citation>
    <scope>NUCLEOTIDE SEQUENCE</scope>
    <source>
        <strain evidence="13">ZWT</strain>
    </source>
</reference>
<keyword evidence="3" id="KW-0145">Chemotaxis</keyword>
<evidence type="ECO:0000259" key="12">
    <source>
        <dbReference type="PROSITE" id="PS50885"/>
    </source>
</evidence>
<dbReference type="CDD" id="cd06225">
    <property type="entry name" value="HAMP"/>
    <property type="match status" value="1"/>
</dbReference>
<dbReference type="Pfam" id="PF02743">
    <property type="entry name" value="dCache_1"/>
    <property type="match status" value="1"/>
</dbReference>